<feature type="coiled-coil region" evidence="1">
    <location>
        <begin position="398"/>
        <end position="439"/>
    </location>
</feature>
<reference evidence="3" key="1">
    <citation type="submission" date="2021-01" db="EMBL/GenBank/DDBJ databases">
        <authorList>
            <person name="Corre E."/>
            <person name="Pelletier E."/>
            <person name="Niang G."/>
            <person name="Scheremetjew M."/>
            <person name="Finn R."/>
            <person name="Kale V."/>
            <person name="Holt S."/>
            <person name="Cochrane G."/>
            <person name="Meng A."/>
            <person name="Brown T."/>
            <person name="Cohen L."/>
        </authorList>
    </citation>
    <scope>NUCLEOTIDE SEQUENCE</scope>
    <source>
        <strain evidence="3">CCMP1243</strain>
    </source>
</reference>
<accession>A0A7S2RH25</accession>
<organism evidence="3">
    <name type="scientific">Rhizochromulina marina</name>
    <dbReference type="NCBI Taxonomy" id="1034831"/>
    <lineage>
        <taxon>Eukaryota</taxon>
        <taxon>Sar</taxon>
        <taxon>Stramenopiles</taxon>
        <taxon>Ochrophyta</taxon>
        <taxon>Dictyochophyceae</taxon>
        <taxon>Rhizochromulinales</taxon>
        <taxon>Rhizochromulina</taxon>
    </lineage>
</organism>
<dbReference type="EMBL" id="HBHJ01006880">
    <property type="protein sequence ID" value="CAD9670833.1"/>
    <property type="molecule type" value="Transcribed_RNA"/>
</dbReference>
<name>A0A7S2RH25_9STRA</name>
<feature type="region of interest" description="Disordered" evidence="2">
    <location>
        <begin position="105"/>
        <end position="133"/>
    </location>
</feature>
<sequence length="631" mass="68413">MFSLLTSPFSTEDVADAVEPVVSSVPGDKKKRRRRPKRGKARETRESPERVGTGQTLEQPVDSLVNQIMQKGYSMREVQEAIAVMFNEGLSYDDPEDLEGFLRRSKAAPSESPSGGAPAAKEAEPATPGEPEAEAAPVTLEDEMTPVKGHEPSHASSGDPQAQEVHGEAIAFRLEAAAAHPEVLSAVTALRRWVQAVGPSQVDTLFASSALDILFSNMFVLEGARDALSVQALRVETAQLIGDALGQPAPAELLVAQLFRALELAWIAGTVPPEVAQSLGGRFAAAVAGLSSKRPDEVRIEEQLQLLGHQLELEEDLTSDPQNAVPRLFKRRDIQVEQLQLHRQLLDHANPSSQQGRKPDIIGSAQILRALAPPSIDGHTADKAVIMERTYAPMASEVSSCERTITELKTRQAELEAELEAVKQRIQGVEERKAFLQLTMEKSQASLEGFQSNAPAGPGLSTEQRQELEAMLNSLPAANSQGHTDGGLVLDGDGNRRLALYATCLAKYLNTETECAKMLSSRVEKNKAKMHGMEDEIATLESLGVKSLHKQQQSHLNEMKSCVEEDEHALRVMRQEATEAYGAFQRALAPAEGSAAGLAVDQLQMRYLPGLHSDTSFSIRHSAIALGIVRL</sequence>
<proteinExistence type="predicted"/>
<feature type="region of interest" description="Disordered" evidence="2">
    <location>
        <begin position="1"/>
        <end position="59"/>
    </location>
</feature>
<gene>
    <name evidence="3" type="ORF">RMAR1173_LOCUS4471</name>
</gene>
<feature type="compositionally biased region" description="Basic residues" evidence="2">
    <location>
        <begin position="29"/>
        <end position="40"/>
    </location>
</feature>
<dbReference type="AlphaFoldDB" id="A0A7S2RH25"/>
<feature type="compositionally biased region" description="Polar residues" evidence="2">
    <location>
        <begin position="1"/>
        <end position="10"/>
    </location>
</feature>
<keyword evidence="1" id="KW-0175">Coiled coil</keyword>
<evidence type="ECO:0000256" key="2">
    <source>
        <dbReference type="SAM" id="MobiDB-lite"/>
    </source>
</evidence>
<evidence type="ECO:0000256" key="1">
    <source>
        <dbReference type="SAM" id="Coils"/>
    </source>
</evidence>
<protein>
    <submittedName>
        <fullName evidence="3">Uncharacterized protein</fullName>
    </submittedName>
</protein>
<feature type="compositionally biased region" description="Low complexity" evidence="2">
    <location>
        <begin position="115"/>
        <end position="133"/>
    </location>
</feature>
<evidence type="ECO:0000313" key="3">
    <source>
        <dbReference type="EMBL" id="CAD9670833.1"/>
    </source>
</evidence>